<proteinExistence type="predicted"/>
<gene>
    <name evidence="1" type="ORF">FOPG_04292</name>
</gene>
<organism evidence="1">
    <name type="scientific">Fusarium oxysporum f. sp. conglutinans race 2 54008</name>
    <dbReference type="NCBI Taxonomy" id="1089457"/>
    <lineage>
        <taxon>Eukaryota</taxon>
        <taxon>Fungi</taxon>
        <taxon>Dikarya</taxon>
        <taxon>Ascomycota</taxon>
        <taxon>Pezizomycotina</taxon>
        <taxon>Sordariomycetes</taxon>
        <taxon>Hypocreomycetidae</taxon>
        <taxon>Hypocreales</taxon>
        <taxon>Nectriaceae</taxon>
        <taxon>Fusarium</taxon>
        <taxon>Fusarium oxysporum species complex</taxon>
    </lineage>
</organism>
<accession>X0I217</accession>
<reference evidence="1" key="1">
    <citation type="submission" date="2011-11" db="EMBL/GenBank/DDBJ databases">
        <title>The Genome Sequence of Fusarium oxysporum PHW808.</title>
        <authorList>
            <consortium name="The Broad Institute Genome Sequencing Platform"/>
            <person name="Ma L.-J."/>
            <person name="Gale L.R."/>
            <person name="Schwartz D.C."/>
            <person name="Zhou S."/>
            <person name="Corby-Kistler H."/>
            <person name="Young S.K."/>
            <person name="Zeng Q."/>
            <person name="Gargeya S."/>
            <person name="Fitzgerald M."/>
            <person name="Haas B."/>
            <person name="Abouelleil A."/>
            <person name="Alvarado L."/>
            <person name="Arachchi H.M."/>
            <person name="Berlin A."/>
            <person name="Brown A."/>
            <person name="Chapman S.B."/>
            <person name="Chen Z."/>
            <person name="Dunbar C."/>
            <person name="Freedman E."/>
            <person name="Gearin G."/>
            <person name="Goldberg J."/>
            <person name="Griggs A."/>
            <person name="Gujja S."/>
            <person name="Heiman D."/>
            <person name="Howarth C."/>
            <person name="Larson L."/>
            <person name="Lui A."/>
            <person name="MacDonald P.J.P."/>
            <person name="Montmayeur A."/>
            <person name="Murphy C."/>
            <person name="Neiman D."/>
            <person name="Pearson M."/>
            <person name="Priest M."/>
            <person name="Roberts A."/>
            <person name="Saif S."/>
            <person name="Shea T."/>
            <person name="Shenoy N."/>
            <person name="Sisk P."/>
            <person name="Stolte C."/>
            <person name="Sykes S."/>
            <person name="Wortman J."/>
            <person name="Nusbaum C."/>
            <person name="Birren B."/>
        </authorList>
    </citation>
    <scope>NUCLEOTIDE SEQUENCE [LARGE SCALE GENOMIC DNA]</scope>
    <source>
        <strain evidence="1">54008</strain>
    </source>
</reference>
<reference evidence="1" key="2">
    <citation type="submission" date="2012-05" db="EMBL/GenBank/DDBJ databases">
        <title>The Genome Annotation of Fusarium oxysporum PHW808.</title>
        <authorList>
            <consortium name="The Broad Institute Genomics Platform"/>
            <person name="Ma L.-J."/>
            <person name="Corby-Kistler H."/>
            <person name="Broz K."/>
            <person name="Gale L.R."/>
            <person name="Jonkers W."/>
            <person name="O'Donnell K."/>
            <person name="Ploetz R."/>
            <person name="Steinberg C."/>
            <person name="Schwartz D.C."/>
            <person name="VanEtten H."/>
            <person name="Zhou S."/>
            <person name="Young S.K."/>
            <person name="Zeng Q."/>
            <person name="Gargeya S."/>
            <person name="Fitzgerald M."/>
            <person name="Abouelleil A."/>
            <person name="Alvarado L."/>
            <person name="Chapman S.B."/>
            <person name="Gainer-Dewar J."/>
            <person name="Goldberg J."/>
            <person name="Griggs A."/>
            <person name="Gujja S."/>
            <person name="Hansen M."/>
            <person name="Howarth C."/>
            <person name="Imamovic A."/>
            <person name="Ireland A."/>
            <person name="Larimer J."/>
            <person name="McCowan C."/>
            <person name="Murphy C."/>
            <person name="Pearson M."/>
            <person name="Poon T.W."/>
            <person name="Priest M."/>
            <person name="Roberts A."/>
            <person name="Saif S."/>
            <person name="Shea T."/>
            <person name="Sykes S."/>
            <person name="Wortman J."/>
            <person name="Nusbaum C."/>
            <person name="Birren B."/>
        </authorList>
    </citation>
    <scope>NUCLEOTIDE SEQUENCE</scope>
    <source>
        <strain evidence="1">54008</strain>
    </source>
</reference>
<dbReference type="EMBL" id="JH658817">
    <property type="protein sequence ID" value="EXL82863.1"/>
    <property type="molecule type" value="Genomic_DNA"/>
</dbReference>
<evidence type="ECO:0000313" key="1">
    <source>
        <dbReference type="EMBL" id="EXL82863.1"/>
    </source>
</evidence>
<name>X0I217_FUSOX</name>
<sequence length="145" mass="16130">MTPAMLIASPLGPITDGRYEPAPYRELARTGANCTGPAGEPLMSFKPKKQVPSSVLVIDVRLTEIKSHCRTDYVGLHYAMDLCKNGLRARPRVYYRFPTTINFVSIPASTRYLTQPTSIAKSAMVQTLSLQHFRILGSDLCLDRQ</sequence>
<dbReference type="HOGENOM" id="CLU_1786934_0_0_1"/>
<dbReference type="Proteomes" id="UP000030676">
    <property type="component" value="Unassembled WGS sequence"/>
</dbReference>
<dbReference type="AlphaFoldDB" id="X0I217"/>
<protein>
    <submittedName>
        <fullName evidence="1">Uncharacterized protein</fullName>
    </submittedName>
</protein>